<dbReference type="EMBL" id="JACAGC010000006">
    <property type="protein sequence ID" value="KAF6361726.1"/>
    <property type="molecule type" value="Genomic_DNA"/>
</dbReference>
<evidence type="ECO:0000256" key="1">
    <source>
        <dbReference type="SAM" id="MobiDB-lite"/>
    </source>
</evidence>
<gene>
    <name evidence="2" type="ORF">mRhiFer1_009952</name>
</gene>
<comment type="caution">
    <text evidence="2">The sequence shown here is derived from an EMBL/GenBank/DDBJ whole genome shotgun (WGS) entry which is preliminary data.</text>
</comment>
<feature type="compositionally biased region" description="Basic and acidic residues" evidence="1">
    <location>
        <begin position="1"/>
        <end position="12"/>
    </location>
</feature>
<organism evidence="2 3">
    <name type="scientific">Rhinolophus ferrumequinum</name>
    <name type="common">Greater horseshoe bat</name>
    <dbReference type="NCBI Taxonomy" id="59479"/>
    <lineage>
        <taxon>Eukaryota</taxon>
        <taxon>Metazoa</taxon>
        <taxon>Chordata</taxon>
        <taxon>Craniata</taxon>
        <taxon>Vertebrata</taxon>
        <taxon>Euteleostomi</taxon>
        <taxon>Mammalia</taxon>
        <taxon>Eutheria</taxon>
        <taxon>Laurasiatheria</taxon>
        <taxon>Chiroptera</taxon>
        <taxon>Yinpterochiroptera</taxon>
        <taxon>Rhinolophoidea</taxon>
        <taxon>Rhinolophidae</taxon>
        <taxon>Rhinolophinae</taxon>
        <taxon>Rhinolophus</taxon>
    </lineage>
</organism>
<sequence>MRLLRKGQDASEHPNPPAASSRPSPTHSHPLLPSGSLGLWSPPLSPPPPPLRNLFLYAPVLRKEGLARILGTSWDAVTSSEPSPFSCRELGKLTLELLARGRQAENLLCLLGNCNRFVTQFR</sequence>
<protein>
    <submittedName>
        <fullName evidence="2">Uncharacterized protein</fullName>
    </submittedName>
</protein>
<name>A0A7J7YJ94_RHIFE</name>
<evidence type="ECO:0000313" key="2">
    <source>
        <dbReference type="EMBL" id="KAF6361726.1"/>
    </source>
</evidence>
<feature type="compositionally biased region" description="Low complexity" evidence="1">
    <location>
        <begin position="18"/>
        <end position="42"/>
    </location>
</feature>
<proteinExistence type="predicted"/>
<reference evidence="2 3" key="1">
    <citation type="journal article" date="2020" name="Nature">
        <title>Six reference-quality genomes reveal evolution of bat adaptations.</title>
        <authorList>
            <person name="Jebb D."/>
            <person name="Huang Z."/>
            <person name="Pippel M."/>
            <person name="Hughes G.M."/>
            <person name="Lavrichenko K."/>
            <person name="Devanna P."/>
            <person name="Winkler S."/>
            <person name="Jermiin L.S."/>
            <person name="Skirmuntt E.C."/>
            <person name="Katzourakis A."/>
            <person name="Burkitt-Gray L."/>
            <person name="Ray D.A."/>
            <person name="Sullivan K.A.M."/>
            <person name="Roscito J.G."/>
            <person name="Kirilenko B.M."/>
            <person name="Davalos L.M."/>
            <person name="Corthals A.P."/>
            <person name="Power M.L."/>
            <person name="Jones G."/>
            <person name="Ransome R.D."/>
            <person name="Dechmann D.K.N."/>
            <person name="Locatelli A.G."/>
            <person name="Puechmaille S.J."/>
            <person name="Fedrigo O."/>
            <person name="Jarvis E.D."/>
            <person name="Hiller M."/>
            <person name="Vernes S.C."/>
            <person name="Myers E.W."/>
            <person name="Teeling E.C."/>
        </authorList>
    </citation>
    <scope>NUCLEOTIDE SEQUENCE [LARGE SCALE GENOMIC DNA]</scope>
    <source>
        <strain evidence="2">MRhiFer1</strain>
        <tissue evidence="2">Lung</tissue>
    </source>
</reference>
<evidence type="ECO:0000313" key="3">
    <source>
        <dbReference type="Proteomes" id="UP000585614"/>
    </source>
</evidence>
<feature type="region of interest" description="Disordered" evidence="1">
    <location>
        <begin position="1"/>
        <end position="43"/>
    </location>
</feature>
<dbReference type="Proteomes" id="UP000585614">
    <property type="component" value="Unassembled WGS sequence"/>
</dbReference>
<dbReference type="AlphaFoldDB" id="A0A7J7YJ94"/>
<accession>A0A7J7YJ94</accession>